<evidence type="ECO:0000313" key="1">
    <source>
        <dbReference type="EMBL" id="MPN59970.1"/>
    </source>
</evidence>
<name>A0A645J9Z1_9ZZZZ</name>
<organism evidence="1">
    <name type="scientific">bioreactor metagenome</name>
    <dbReference type="NCBI Taxonomy" id="1076179"/>
    <lineage>
        <taxon>unclassified sequences</taxon>
        <taxon>metagenomes</taxon>
        <taxon>ecological metagenomes</taxon>
    </lineage>
</organism>
<reference evidence="1" key="1">
    <citation type="submission" date="2019-08" db="EMBL/GenBank/DDBJ databases">
        <authorList>
            <person name="Kucharzyk K."/>
            <person name="Murdoch R.W."/>
            <person name="Higgins S."/>
            <person name="Loffler F."/>
        </authorList>
    </citation>
    <scope>NUCLEOTIDE SEQUENCE</scope>
</reference>
<sequence length="126" mass="14245">MLELFVGQSDIPRSQGTPGIFQQGFEFRIGNQLFKDTFPQLFPAAENQLPPFRQGVAFEELGEGDSRGFRAVTAPFEEVRHLFFPFRAGQRSHGALHGVLRTQPESRFHQFHGGERADANLESVRD</sequence>
<dbReference type="AlphaFoldDB" id="A0A645J9Z1"/>
<gene>
    <name evidence="1" type="ORF">SDC9_207693</name>
</gene>
<proteinExistence type="predicted"/>
<comment type="caution">
    <text evidence="1">The sequence shown here is derived from an EMBL/GenBank/DDBJ whole genome shotgun (WGS) entry which is preliminary data.</text>
</comment>
<dbReference type="EMBL" id="VSSQ01134620">
    <property type="protein sequence ID" value="MPN59970.1"/>
    <property type="molecule type" value="Genomic_DNA"/>
</dbReference>
<protein>
    <submittedName>
        <fullName evidence="1">Uncharacterized protein</fullName>
    </submittedName>
</protein>
<accession>A0A645J9Z1</accession>